<organism evidence="2 3">
    <name type="scientific">Protaetiibacter intestinalis</name>
    <dbReference type="NCBI Taxonomy" id="2419774"/>
    <lineage>
        <taxon>Bacteria</taxon>
        <taxon>Bacillati</taxon>
        <taxon>Actinomycetota</taxon>
        <taxon>Actinomycetes</taxon>
        <taxon>Micrococcales</taxon>
        <taxon>Microbacteriaceae</taxon>
        <taxon>Protaetiibacter</taxon>
    </lineage>
</organism>
<dbReference type="AlphaFoldDB" id="A0A387BCX1"/>
<evidence type="ECO:0000313" key="2">
    <source>
        <dbReference type="EMBL" id="AYF98935.1"/>
    </source>
</evidence>
<sequence>MVASALGLAVGNGLAAALAALLPDSPSAVLGGAALAGAVLGAAQAIAGAPLRAVAWIPLLAAGWTLAWGVSLALAIDAEQGFGIFGSTGSLLLAVALAVVLRLTAGTRIAAAPEASPETTAAA</sequence>
<accession>A0A387BCX1</accession>
<keyword evidence="1" id="KW-0472">Membrane</keyword>
<feature type="transmembrane region" description="Helical" evidence="1">
    <location>
        <begin position="29"/>
        <end position="47"/>
    </location>
</feature>
<dbReference type="EMBL" id="CP032630">
    <property type="protein sequence ID" value="AYF98935.1"/>
    <property type="molecule type" value="Genomic_DNA"/>
</dbReference>
<protein>
    <submittedName>
        <fullName evidence="2">Uncharacterized protein</fullName>
    </submittedName>
</protein>
<feature type="transmembrane region" description="Helical" evidence="1">
    <location>
        <begin position="54"/>
        <end position="76"/>
    </location>
</feature>
<evidence type="ECO:0000256" key="1">
    <source>
        <dbReference type="SAM" id="Phobius"/>
    </source>
</evidence>
<reference evidence="3" key="1">
    <citation type="submission" date="2018-09" db="EMBL/GenBank/DDBJ databases">
        <title>Genome sequencing of strain 2DFWR-13.</title>
        <authorList>
            <person name="Heo J."/>
            <person name="Kim S.-J."/>
            <person name="Kwon S.-W."/>
        </authorList>
    </citation>
    <scope>NUCLEOTIDE SEQUENCE [LARGE SCALE GENOMIC DNA]</scope>
    <source>
        <strain evidence="3">2DFWR-13</strain>
    </source>
</reference>
<name>A0A387BCX1_9MICO</name>
<proteinExistence type="predicted"/>
<evidence type="ECO:0000313" key="3">
    <source>
        <dbReference type="Proteomes" id="UP000278886"/>
    </source>
</evidence>
<keyword evidence="1" id="KW-0812">Transmembrane</keyword>
<dbReference type="Proteomes" id="UP000278886">
    <property type="component" value="Chromosome"/>
</dbReference>
<dbReference type="KEGG" id="lyd:D7I47_12180"/>
<keyword evidence="3" id="KW-1185">Reference proteome</keyword>
<keyword evidence="1" id="KW-1133">Transmembrane helix</keyword>
<feature type="transmembrane region" description="Helical" evidence="1">
    <location>
        <begin position="82"/>
        <end position="101"/>
    </location>
</feature>
<gene>
    <name evidence="2" type="ORF">D7I47_12180</name>
</gene>